<sequence>MEAVLSFILVIGVLIVVHEMGHFLVARKFGVKIEKFSIGFGPKIFSRTVGETEYRLAWIPLGGYVKMLGENDPEQVSPEERDRSFSALPVSKRMAIAAAGPVANFILAFFLFTAVFWIGIPVLEPVVGKVLPKSPAQMAGLMPGDKILSVNGTPLSSWNDLRKQIETRAGKTLHVIVKRGNVALPIEIVPRTEIGSDIYGEKVPQGKIGVAPQGEIRQVRYGIFDGLGKGFLKTVNVTRITFVSLYKILTGAISSKNLGGPILIAQMSAKAAKSGVVNLLIFMGFISVTLGVMNLLPVPVLDGGHMLFLTAEGILRRPLSIRVRELSMQVGFVILLTIMVFAFYNDLMRLFGTR</sequence>
<feature type="transmembrane region" description="Helical" evidence="11">
    <location>
        <begin position="6"/>
        <end position="25"/>
    </location>
</feature>
<organism evidence="13 14">
    <name type="scientific">Leptospirillum ferriphilum YSK</name>
    <dbReference type="NCBI Taxonomy" id="1441628"/>
    <lineage>
        <taxon>Bacteria</taxon>
        <taxon>Pseudomonadati</taxon>
        <taxon>Nitrospirota</taxon>
        <taxon>Nitrospiria</taxon>
        <taxon>Nitrospirales</taxon>
        <taxon>Nitrospiraceae</taxon>
        <taxon>Leptospirillum</taxon>
    </lineage>
</organism>
<gene>
    <name evidence="13" type="ORF">Y981_10965</name>
</gene>
<evidence type="ECO:0000256" key="1">
    <source>
        <dbReference type="ARBA" id="ARBA00001947"/>
    </source>
</evidence>
<dbReference type="SMART" id="SM00228">
    <property type="entry name" value="PDZ"/>
    <property type="match status" value="1"/>
</dbReference>
<feature type="transmembrane region" description="Helical" evidence="11">
    <location>
        <begin position="326"/>
        <end position="344"/>
    </location>
</feature>
<dbReference type="AlphaFoldDB" id="A0A059XW00"/>
<dbReference type="NCBIfam" id="TIGR00054">
    <property type="entry name" value="RIP metalloprotease RseP"/>
    <property type="match status" value="1"/>
</dbReference>
<evidence type="ECO:0000256" key="8">
    <source>
        <dbReference type="ARBA" id="ARBA00022989"/>
    </source>
</evidence>
<dbReference type="OrthoDB" id="9782003at2"/>
<dbReference type="EMBL" id="CP007243">
    <property type="protein sequence ID" value="AIA31073.1"/>
    <property type="molecule type" value="Genomic_DNA"/>
</dbReference>
<keyword evidence="11" id="KW-0479">Metal-binding</keyword>
<evidence type="ECO:0000256" key="7">
    <source>
        <dbReference type="ARBA" id="ARBA00022833"/>
    </source>
</evidence>
<protein>
    <recommendedName>
        <fullName evidence="11">Zinc metalloprotease</fullName>
        <ecNumber evidence="11">3.4.24.-</ecNumber>
    </recommendedName>
</protein>
<accession>A0A059XW00</accession>
<evidence type="ECO:0000256" key="9">
    <source>
        <dbReference type="ARBA" id="ARBA00023049"/>
    </source>
</evidence>
<comment type="subcellular location">
    <subcellularLocation>
        <location evidence="2">Membrane</location>
        <topology evidence="2">Multi-pass membrane protein</topology>
    </subcellularLocation>
</comment>
<evidence type="ECO:0000256" key="3">
    <source>
        <dbReference type="ARBA" id="ARBA00007931"/>
    </source>
</evidence>
<dbReference type="PANTHER" id="PTHR42837:SF2">
    <property type="entry name" value="MEMBRANE METALLOPROTEASE ARASP2, CHLOROPLASTIC-RELATED"/>
    <property type="match status" value="1"/>
</dbReference>
<dbReference type="Pfam" id="PF02163">
    <property type="entry name" value="Peptidase_M50"/>
    <property type="match status" value="1"/>
</dbReference>
<keyword evidence="5 11" id="KW-0812">Transmembrane</keyword>
<evidence type="ECO:0000256" key="11">
    <source>
        <dbReference type="RuleBase" id="RU362031"/>
    </source>
</evidence>
<dbReference type="RefSeq" id="WP_014961838.1">
    <property type="nucleotide sequence ID" value="NZ_CP007243.1"/>
</dbReference>
<dbReference type="Proteomes" id="UP000027059">
    <property type="component" value="Chromosome"/>
</dbReference>
<dbReference type="Pfam" id="PF17820">
    <property type="entry name" value="PDZ_6"/>
    <property type="match status" value="1"/>
</dbReference>
<keyword evidence="8 11" id="KW-1133">Transmembrane helix</keyword>
<evidence type="ECO:0000256" key="10">
    <source>
        <dbReference type="ARBA" id="ARBA00023136"/>
    </source>
</evidence>
<evidence type="ECO:0000256" key="4">
    <source>
        <dbReference type="ARBA" id="ARBA00022670"/>
    </source>
</evidence>
<dbReference type="PANTHER" id="PTHR42837">
    <property type="entry name" value="REGULATOR OF SIGMA-E PROTEASE RSEP"/>
    <property type="match status" value="1"/>
</dbReference>
<dbReference type="GO" id="GO:0006508">
    <property type="term" value="P:proteolysis"/>
    <property type="evidence" value="ECO:0007669"/>
    <property type="project" value="UniProtKB-KW"/>
</dbReference>
<dbReference type="InterPro" id="IPR036034">
    <property type="entry name" value="PDZ_sf"/>
</dbReference>
<feature type="transmembrane region" description="Helical" evidence="11">
    <location>
        <begin position="237"/>
        <end position="255"/>
    </location>
</feature>
<keyword evidence="4" id="KW-0645">Protease</keyword>
<proteinExistence type="inferred from homology"/>
<dbReference type="SUPFAM" id="SSF50156">
    <property type="entry name" value="PDZ domain-like"/>
    <property type="match status" value="1"/>
</dbReference>
<evidence type="ECO:0000313" key="13">
    <source>
        <dbReference type="EMBL" id="AIA31073.1"/>
    </source>
</evidence>
<dbReference type="Gene3D" id="2.30.42.10">
    <property type="match status" value="1"/>
</dbReference>
<dbReference type="InterPro" id="IPR004387">
    <property type="entry name" value="Pept_M50_Zn"/>
</dbReference>
<reference evidence="14" key="1">
    <citation type="submission" date="2014-02" db="EMBL/GenBank/DDBJ databases">
        <title>Complete genome sequence and comparative genomic analysis of the nitrogen-fixing bacterium Leptospirillum ferriphilum YSK.</title>
        <authorList>
            <person name="Guo X."/>
            <person name="Yin H."/>
            <person name="Liang Y."/>
            <person name="Hu Q."/>
            <person name="Ma L."/>
            <person name="Xiao Y."/>
            <person name="Zhang X."/>
            <person name="Qiu G."/>
            <person name="Liu X."/>
        </authorList>
    </citation>
    <scope>NUCLEOTIDE SEQUENCE [LARGE SCALE GENOMIC DNA]</scope>
    <source>
        <strain evidence="14">YSK</strain>
    </source>
</reference>
<keyword evidence="10 11" id="KW-0472">Membrane</keyword>
<dbReference type="GO" id="GO:0016020">
    <property type="term" value="C:membrane"/>
    <property type="evidence" value="ECO:0007669"/>
    <property type="project" value="UniProtKB-SubCell"/>
</dbReference>
<dbReference type="CDD" id="cd23081">
    <property type="entry name" value="cpPDZ_EcRseP-like"/>
    <property type="match status" value="1"/>
</dbReference>
<comment type="similarity">
    <text evidence="3 11">Belongs to the peptidase M50B family.</text>
</comment>
<feature type="domain" description="PDZ" evidence="12">
    <location>
        <begin position="118"/>
        <end position="157"/>
    </location>
</feature>
<keyword evidence="14" id="KW-1185">Reference proteome</keyword>
<dbReference type="HOGENOM" id="CLU_025778_1_0_0"/>
<keyword evidence="6 11" id="KW-0378">Hydrolase</keyword>
<dbReference type="EC" id="3.4.24.-" evidence="11"/>
<dbReference type="InterPro" id="IPR008915">
    <property type="entry name" value="Peptidase_M50"/>
</dbReference>
<dbReference type="PROSITE" id="PS50106">
    <property type="entry name" value="PDZ"/>
    <property type="match status" value="1"/>
</dbReference>
<keyword evidence="7 11" id="KW-0862">Zinc</keyword>
<keyword evidence="9 11" id="KW-0482">Metalloprotease</keyword>
<comment type="cofactor">
    <cofactor evidence="1 11">
        <name>Zn(2+)</name>
        <dbReference type="ChEBI" id="CHEBI:29105"/>
    </cofactor>
</comment>
<dbReference type="KEGG" id="lfp:Y981_10965"/>
<dbReference type="InterPro" id="IPR041489">
    <property type="entry name" value="PDZ_6"/>
</dbReference>
<evidence type="ECO:0000256" key="6">
    <source>
        <dbReference type="ARBA" id="ARBA00022801"/>
    </source>
</evidence>
<feature type="transmembrane region" description="Helical" evidence="11">
    <location>
        <begin position="102"/>
        <end position="123"/>
    </location>
</feature>
<feature type="transmembrane region" description="Helical" evidence="11">
    <location>
        <begin position="276"/>
        <end position="296"/>
    </location>
</feature>
<evidence type="ECO:0000259" key="12">
    <source>
        <dbReference type="PROSITE" id="PS50106"/>
    </source>
</evidence>
<dbReference type="GO" id="GO:0004222">
    <property type="term" value="F:metalloendopeptidase activity"/>
    <property type="evidence" value="ECO:0007669"/>
    <property type="project" value="InterPro"/>
</dbReference>
<evidence type="ECO:0000256" key="5">
    <source>
        <dbReference type="ARBA" id="ARBA00022692"/>
    </source>
</evidence>
<evidence type="ECO:0000256" key="2">
    <source>
        <dbReference type="ARBA" id="ARBA00004141"/>
    </source>
</evidence>
<dbReference type="GO" id="GO:0046872">
    <property type="term" value="F:metal ion binding"/>
    <property type="evidence" value="ECO:0007669"/>
    <property type="project" value="UniProtKB-KW"/>
</dbReference>
<dbReference type="CDD" id="cd06163">
    <property type="entry name" value="S2P-M50_PDZ_RseP-like"/>
    <property type="match status" value="1"/>
</dbReference>
<evidence type="ECO:0000313" key="14">
    <source>
        <dbReference type="Proteomes" id="UP000027059"/>
    </source>
</evidence>
<reference evidence="13 14" key="2">
    <citation type="journal article" date="2015" name="Biomed. Res. Int.">
        <title>Effects of Arsenite Resistance on the Growth and Functional Gene Expression of Leptospirillum ferriphilum and Acidithiobacillus thiooxidans in Pure Culture and Coculture.</title>
        <authorList>
            <person name="Jiang H."/>
            <person name="Liang Y."/>
            <person name="Yin H."/>
            <person name="Xiao Y."/>
            <person name="Guo X."/>
            <person name="Xu Y."/>
            <person name="Hu Q."/>
            <person name="Liu H."/>
            <person name="Liu X."/>
        </authorList>
    </citation>
    <scope>NUCLEOTIDE SEQUENCE [LARGE SCALE GENOMIC DNA]</scope>
    <source>
        <strain evidence="13 14">YSK</strain>
    </source>
</reference>
<name>A0A059XW00_9BACT</name>
<dbReference type="InterPro" id="IPR001478">
    <property type="entry name" value="PDZ"/>
</dbReference>